<evidence type="ECO:0000259" key="1">
    <source>
        <dbReference type="SMART" id="SM00382"/>
    </source>
</evidence>
<sequence length="362" mass="40855">MDSTHSLQLPNDGQIFIFTGPNGSGKTRTLALMTDNYLENIRCSSDEISRLICLSGTVLDKFPRHDHASYAYFGRRTNSNMFSEVAPYRRLVEYIMSDCADWEKRATLAKSLLESISLGHVIHFKFRRGRNTKDIVSQAISPNLDITIDLSQPIHKQRSYKTRLKQLKENKVHVSGVSFTKGERKYDIADLSSGERSYALSILAVAFSVIDHSVVIFDEPENSLHPKWQQTVIRDMWMAMSKVSSGSKLIIATHSPLIVAGAKNRLTYIFDLGSNSIWSQSELFGNTSDTILKEQFGLISPRSISFLSLVRKCLKAMIEMQTNPQPFRDAADELLATNVQLDRDDPLFLTIESIKEAREALV</sequence>
<dbReference type="InterPro" id="IPR003593">
    <property type="entry name" value="AAA+_ATPase"/>
</dbReference>
<dbReference type="Gene3D" id="3.40.50.300">
    <property type="entry name" value="P-loop containing nucleotide triphosphate hydrolases"/>
    <property type="match status" value="1"/>
</dbReference>
<dbReference type="InterPro" id="IPR003959">
    <property type="entry name" value="ATPase_AAA_core"/>
</dbReference>
<accession>A0A6N2WZE7</accession>
<gene>
    <name evidence="2" type="ORF">CALFYP1_00361</name>
</gene>
<evidence type="ECO:0000313" key="2">
    <source>
        <dbReference type="EMBL" id="VYT46950.1"/>
    </source>
</evidence>
<dbReference type="Pfam" id="PF13304">
    <property type="entry name" value="AAA_21"/>
    <property type="match status" value="1"/>
</dbReference>
<organism evidence="2">
    <name type="scientific">Citrobacter amalonaticus</name>
    <dbReference type="NCBI Taxonomy" id="35703"/>
    <lineage>
        <taxon>Bacteria</taxon>
        <taxon>Pseudomonadati</taxon>
        <taxon>Pseudomonadota</taxon>
        <taxon>Gammaproteobacteria</taxon>
        <taxon>Enterobacterales</taxon>
        <taxon>Enterobacteriaceae</taxon>
        <taxon>Citrobacter</taxon>
    </lineage>
</organism>
<dbReference type="InterPro" id="IPR027417">
    <property type="entry name" value="P-loop_NTPase"/>
</dbReference>
<dbReference type="PANTHER" id="PTHR43581">
    <property type="entry name" value="ATP/GTP PHOSPHATASE"/>
    <property type="match status" value="1"/>
</dbReference>
<dbReference type="AlphaFoldDB" id="A0A6N2WZE7"/>
<proteinExistence type="predicted"/>
<dbReference type="GO" id="GO:0016887">
    <property type="term" value="F:ATP hydrolysis activity"/>
    <property type="evidence" value="ECO:0007669"/>
    <property type="project" value="InterPro"/>
</dbReference>
<dbReference type="PANTHER" id="PTHR43581:SF2">
    <property type="entry name" value="EXCINUCLEASE ATPASE SUBUNIT"/>
    <property type="match status" value="1"/>
</dbReference>
<dbReference type="GO" id="GO:0005524">
    <property type="term" value="F:ATP binding"/>
    <property type="evidence" value="ECO:0007669"/>
    <property type="project" value="InterPro"/>
</dbReference>
<name>A0A6N2WZE7_CITAM</name>
<dbReference type="SUPFAM" id="SSF52540">
    <property type="entry name" value="P-loop containing nucleoside triphosphate hydrolases"/>
    <property type="match status" value="1"/>
</dbReference>
<dbReference type="EMBL" id="CACRTI010000015">
    <property type="protein sequence ID" value="VYT46950.1"/>
    <property type="molecule type" value="Genomic_DNA"/>
</dbReference>
<dbReference type="InterPro" id="IPR051396">
    <property type="entry name" value="Bact_Antivir_Def_Nuclease"/>
</dbReference>
<reference evidence="2" key="1">
    <citation type="submission" date="2019-11" db="EMBL/GenBank/DDBJ databases">
        <authorList>
            <person name="Feng L."/>
        </authorList>
    </citation>
    <scope>NUCLEOTIDE SEQUENCE</scope>
    <source>
        <strain evidence="2">CAmalonaticusLFYP1</strain>
    </source>
</reference>
<protein>
    <recommendedName>
        <fullName evidence="1">AAA+ ATPase domain-containing protein</fullName>
    </recommendedName>
</protein>
<dbReference type="SMART" id="SM00382">
    <property type="entry name" value="AAA"/>
    <property type="match status" value="1"/>
</dbReference>
<feature type="domain" description="AAA+ ATPase" evidence="1">
    <location>
        <begin position="12"/>
        <end position="276"/>
    </location>
</feature>